<proteinExistence type="predicted"/>
<name>A0A432MMK4_9BACT</name>
<sequence>MKSDGMFTLKSQEHAIMAINRRRLGAMAAAALLSAGAGCGGGRPDVDSAMEEVMVSGRVTIDGKPAAGSTITFDPSNVERRDAQARSTQINDDGTYTISTLIGQNRVSFSGGEIGKYPEIINGASMHELQRGENTLNFDLPLEQDLSGG</sequence>
<dbReference type="EMBL" id="RYZH01000008">
    <property type="protein sequence ID" value="RUL88671.1"/>
    <property type="molecule type" value="Genomic_DNA"/>
</dbReference>
<dbReference type="AlphaFoldDB" id="A0A432MMK4"/>
<comment type="caution">
    <text evidence="1">The sequence shown here is derived from an EMBL/GenBank/DDBJ whole genome shotgun (WGS) entry which is preliminary data.</text>
</comment>
<reference evidence="1 2" key="1">
    <citation type="submission" date="2018-12" db="EMBL/GenBank/DDBJ databases">
        <authorList>
            <person name="Toschakov S.V."/>
        </authorList>
    </citation>
    <scope>NUCLEOTIDE SEQUENCE [LARGE SCALE GENOMIC DNA]</scope>
    <source>
        <strain evidence="1 2">GM2012</strain>
    </source>
</reference>
<dbReference type="RefSeq" id="WP_126724378.1">
    <property type="nucleotide sequence ID" value="NZ_RYZH01000008.1"/>
</dbReference>
<gene>
    <name evidence="1" type="ORF">TsocGM_05910</name>
</gene>
<accession>A0A432MMK4</accession>
<evidence type="ECO:0000313" key="2">
    <source>
        <dbReference type="Proteomes" id="UP000280296"/>
    </source>
</evidence>
<organism evidence="1 2">
    <name type="scientific">Tautonia sociabilis</name>
    <dbReference type="NCBI Taxonomy" id="2080755"/>
    <lineage>
        <taxon>Bacteria</taxon>
        <taxon>Pseudomonadati</taxon>
        <taxon>Planctomycetota</taxon>
        <taxon>Planctomycetia</taxon>
        <taxon>Isosphaerales</taxon>
        <taxon>Isosphaeraceae</taxon>
        <taxon>Tautonia</taxon>
    </lineage>
</organism>
<dbReference type="OrthoDB" id="285363at2"/>
<evidence type="ECO:0000313" key="1">
    <source>
        <dbReference type="EMBL" id="RUL88671.1"/>
    </source>
</evidence>
<keyword evidence="2" id="KW-1185">Reference proteome</keyword>
<reference evidence="1 2" key="2">
    <citation type="submission" date="2019-01" db="EMBL/GenBank/DDBJ databases">
        <title>Tautonia sociabilis, a novel thermotolerant planctomycete of Isosphaeraceae family, isolated from a 4000 m deep subterranean habitat.</title>
        <authorList>
            <person name="Kovaleva O.L."/>
            <person name="Elcheninov A.G."/>
            <person name="Van Heerden E."/>
            <person name="Toshchakov S.V."/>
            <person name="Novikov A."/>
            <person name="Bonch-Osmolovskaya E.A."/>
            <person name="Kublanov I.V."/>
        </authorList>
    </citation>
    <scope>NUCLEOTIDE SEQUENCE [LARGE SCALE GENOMIC DNA]</scope>
    <source>
        <strain evidence="1 2">GM2012</strain>
    </source>
</reference>
<protein>
    <recommendedName>
        <fullName evidence="3">Carboxypeptidase regulatory-like domain-containing protein</fullName>
    </recommendedName>
</protein>
<dbReference type="Proteomes" id="UP000280296">
    <property type="component" value="Unassembled WGS sequence"/>
</dbReference>
<evidence type="ECO:0008006" key="3">
    <source>
        <dbReference type="Google" id="ProtNLM"/>
    </source>
</evidence>